<dbReference type="InterPro" id="IPR023187">
    <property type="entry name" value="Tscrpt_reg_MarR-type_CS"/>
</dbReference>
<dbReference type="InterPro" id="IPR036390">
    <property type="entry name" value="WH_DNA-bd_sf"/>
</dbReference>
<dbReference type="PANTHER" id="PTHR39515:SF2">
    <property type="entry name" value="HTH-TYPE TRANSCRIPTIONAL REGULATOR RV0880"/>
    <property type="match status" value="1"/>
</dbReference>
<dbReference type="GO" id="GO:0003677">
    <property type="term" value="F:DNA binding"/>
    <property type="evidence" value="ECO:0007669"/>
    <property type="project" value="UniProtKB-KW"/>
</dbReference>
<accession>A0A917F1Y1</accession>
<reference evidence="5" key="1">
    <citation type="journal article" date="2014" name="Int. J. Syst. Evol. Microbiol.">
        <title>Complete genome sequence of Corynebacterium casei LMG S-19264T (=DSM 44701T), isolated from a smear-ripened cheese.</title>
        <authorList>
            <consortium name="US DOE Joint Genome Institute (JGI-PGF)"/>
            <person name="Walter F."/>
            <person name="Albersmeier A."/>
            <person name="Kalinowski J."/>
            <person name="Ruckert C."/>
        </authorList>
    </citation>
    <scope>NUCLEOTIDE SEQUENCE</scope>
    <source>
        <strain evidence="5">CGMCC 1.16067</strain>
    </source>
</reference>
<proteinExistence type="predicted"/>
<dbReference type="InterPro" id="IPR052526">
    <property type="entry name" value="HTH-type_Bedaq_tolerance"/>
</dbReference>
<evidence type="ECO:0000313" key="5">
    <source>
        <dbReference type="EMBL" id="GGF41926.1"/>
    </source>
</evidence>
<dbReference type="GO" id="GO:0003700">
    <property type="term" value="F:DNA-binding transcription factor activity"/>
    <property type="evidence" value="ECO:0007669"/>
    <property type="project" value="InterPro"/>
</dbReference>
<dbReference type="Proteomes" id="UP000649179">
    <property type="component" value="Unassembled WGS sequence"/>
</dbReference>
<dbReference type="InterPro" id="IPR036388">
    <property type="entry name" value="WH-like_DNA-bd_sf"/>
</dbReference>
<dbReference type="PROSITE" id="PS50995">
    <property type="entry name" value="HTH_MARR_2"/>
    <property type="match status" value="1"/>
</dbReference>
<keyword evidence="3" id="KW-0804">Transcription</keyword>
<dbReference type="PANTHER" id="PTHR39515">
    <property type="entry name" value="CONSERVED PROTEIN"/>
    <property type="match status" value="1"/>
</dbReference>
<dbReference type="RefSeq" id="WP_188779191.1">
    <property type="nucleotide sequence ID" value="NZ_BMKQ01000001.1"/>
</dbReference>
<dbReference type="Gene3D" id="1.10.10.10">
    <property type="entry name" value="Winged helix-like DNA-binding domain superfamily/Winged helix DNA-binding domain"/>
    <property type="match status" value="1"/>
</dbReference>
<dbReference type="SUPFAM" id="SSF46785">
    <property type="entry name" value="Winged helix' DNA-binding domain"/>
    <property type="match status" value="1"/>
</dbReference>
<dbReference type="Pfam" id="PF01047">
    <property type="entry name" value="MarR"/>
    <property type="match status" value="1"/>
</dbReference>
<comment type="caution">
    <text evidence="5">The sequence shown here is derived from an EMBL/GenBank/DDBJ whole genome shotgun (WGS) entry which is preliminary data.</text>
</comment>
<reference evidence="5" key="2">
    <citation type="submission" date="2020-09" db="EMBL/GenBank/DDBJ databases">
        <authorList>
            <person name="Sun Q."/>
            <person name="Zhou Y."/>
        </authorList>
    </citation>
    <scope>NUCLEOTIDE SEQUENCE</scope>
    <source>
        <strain evidence="5">CGMCC 1.16067</strain>
    </source>
</reference>
<sequence length="149" mass="16753">MTTQRADTRSGAGLASELRMSVMRLRRRLVAERDPGNRLSARALSVLWVLRREGESTVGQLADHERVRPPSMTRTVAALVEDGLVCRRTSDDDRRQVLVSISEQGLAMLAADRRRRDAWLARRLAELTPDERAVLREAAPLIERLADAD</sequence>
<dbReference type="Gene3D" id="1.10.287.100">
    <property type="match status" value="1"/>
</dbReference>
<evidence type="ECO:0000313" key="6">
    <source>
        <dbReference type="Proteomes" id="UP000649179"/>
    </source>
</evidence>
<name>A0A917F1Y1_9ACTN</name>
<dbReference type="AlphaFoldDB" id="A0A917F1Y1"/>
<dbReference type="SMART" id="SM00347">
    <property type="entry name" value="HTH_MARR"/>
    <property type="match status" value="1"/>
</dbReference>
<evidence type="ECO:0000256" key="1">
    <source>
        <dbReference type="ARBA" id="ARBA00023015"/>
    </source>
</evidence>
<evidence type="ECO:0000259" key="4">
    <source>
        <dbReference type="PROSITE" id="PS50995"/>
    </source>
</evidence>
<dbReference type="PROSITE" id="PS01117">
    <property type="entry name" value="HTH_MARR_1"/>
    <property type="match status" value="1"/>
</dbReference>
<gene>
    <name evidence="5" type="ORF">GCM10011519_14710</name>
</gene>
<evidence type="ECO:0000256" key="3">
    <source>
        <dbReference type="ARBA" id="ARBA00023163"/>
    </source>
</evidence>
<dbReference type="EMBL" id="BMKQ01000001">
    <property type="protein sequence ID" value="GGF41926.1"/>
    <property type="molecule type" value="Genomic_DNA"/>
</dbReference>
<feature type="domain" description="HTH marR-type" evidence="4">
    <location>
        <begin position="11"/>
        <end position="144"/>
    </location>
</feature>
<evidence type="ECO:0000256" key="2">
    <source>
        <dbReference type="ARBA" id="ARBA00023125"/>
    </source>
</evidence>
<keyword evidence="2" id="KW-0238">DNA-binding</keyword>
<keyword evidence="6" id="KW-1185">Reference proteome</keyword>
<protein>
    <submittedName>
        <fullName evidence="5">HTH-type transcriptional regulator</fullName>
    </submittedName>
</protein>
<dbReference type="InterPro" id="IPR000835">
    <property type="entry name" value="HTH_MarR-typ"/>
</dbReference>
<organism evidence="5 6">
    <name type="scientific">Marmoricola endophyticus</name>
    <dbReference type="NCBI Taxonomy" id="2040280"/>
    <lineage>
        <taxon>Bacteria</taxon>
        <taxon>Bacillati</taxon>
        <taxon>Actinomycetota</taxon>
        <taxon>Actinomycetes</taxon>
        <taxon>Propionibacteriales</taxon>
        <taxon>Nocardioidaceae</taxon>
        <taxon>Marmoricola</taxon>
    </lineage>
</organism>
<keyword evidence="1" id="KW-0805">Transcription regulation</keyword>